<protein>
    <submittedName>
        <fullName evidence="2">Uncharacterized protein</fullName>
    </submittedName>
</protein>
<evidence type="ECO:0000313" key="2">
    <source>
        <dbReference type="EMBL" id="OWK07677.1"/>
    </source>
</evidence>
<evidence type="ECO:0000313" key="3">
    <source>
        <dbReference type="Proteomes" id="UP000242450"/>
    </source>
</evidence>
<dbReference type="OrthoDB" id="73680at2759"/>
<accession>A0A212CNS7</accession>
<organism evidence="2 3">
    <name type="scientific">Cervus elaphus hippelaphus</name>
    <name type="common">European red deer</name>
    <dbReference type="NCBI Taxonomy" id="46360"/>
    <lineage>
        <taxon>Eukaryota</taxon>
        <taxon>Metazoa</taxon>
        <taxon>Chordata</taxon>
        <taxon>Craniata</taxon>
        <taxon>Vertebrata</taxon>
        <taxon>Euteleostomi</taxon>
        <taxon>Mammalia</taxon>
        <taxon>Eutheria</taxon>
        <taxon>Laurasiatheria</taxon>
        <taxon>Artiodactyla</taxon>
        <taxon>Ruminantia</taxon>
        <taxon>Pecora</taxon>
        <taxon>Cervidae</taxon>
        <taxon>Cervinae</taxon>
        <taxon>Cervus</taxon>
    </lineage>
</organism>
<feature type="region of interest" description="Disordered" evidence="1">
    <location>
        <begin position="114"/>
        <end position="135"/>
    </location>
</feature>
<name>A0A212CNS7_CEREH</name>
<reference evidence="2 3" key="1">
    <citation type="journal article" date="2018" name="Mol. Genet. Genomics">
        <title>The red deer Cervus elaphus genome CerEla1.0: sequencing, annotating, genes, and chromosomes.</title>
        <authorList>
            <person name="Bana N.A."/>
            <person name="Nyiri A."/>
            <person name="Nagy J."/>
            <person name="Frank K."/>
            <person name="Nagy T."/>
            <person name="Steger V."/>
            <person name="Schiller M."/>
            <person name="Lakatos P."/>
            <person name="Sugar L."/>
            <person name="Horn P."/>
            <person name="Barta E."/>
            <person name="Orosz L."/>
        </authorList>
    </citation>
    <scope>NUCLEOTIDE SEQUENCE [LARGE SCALE GENOMIC DNA]</scope>
    <source>
        <strain evidence="2">Hungarian</strain>
    </source>
</reference>
<evidence type="ECO:0000256" key="1">
    <source>
        <dbReference type="SAM" id="MobiDB-lite"/>
    </source>
</evidence>
<dbReference type="EMBL" id="MKHE01000015">
    <property type="protein sequence ID" value="OWK07677.1"/>
    <property type="molecule type" value="Genomic_DNA"/>
</dbReference>
<gene>
    <name evidence="2" type="ORF">Celaphus_00008527</name>
</gene>
<dbReference type="AlphaFoldDB" id="A0A212CNS7"/>
<dbReference type="Proteomes" id="UP000242450">
    <property type="component" value="Chromosome 15"/>
</dbReference>
<keyword evidence="3" id="KW-1185">Reference proteome</keyword>
<proteinExistence type="predicted"/>
<sequence length="218" mass="23209">MPCAVNLLFYKKDDEWRLSSNADANGNAQPSSLAAKGYRSVHPSLPSSKPQLSFDIHKDAVGCGHSPSPGPWPSFPDAVRAPGLGPQGATSSSPAPPEVIVVPLYRDSSPLLNEVSSSHAGTDSQTFASVSKPSSAYPSTTIVNPTIVLLQHNRGAQYDSNAVSPSQAAPAAPLAWLSRLRKRSSHHSLRSFPSHMCWRADGLPSVWGGEFELENSQD</sequence>
<comment type="caution">
    <text evidence="2">The sequence shown here is derived from an EMBL/GenBank/DDBJ whole genome shotgun (WGS) entry which is preliminary data.</text>
</comment>
<feature type="region of interest" description="Disordered" evidence="1">
    <location>
        <begin position="63"/>
        <end position="97"/>
    </location>
</feature>